<dbReference type="InterPro" id="IPR000706">
    <property type="entry name" value="AGPR_type-1"/>
</dbReference>
<dbReference type="InterPro" id="IPR023013">
    <property type="entry name" value="AGPR_AS"/>
</dbReference>
<dbReference type="InterPro" id="IPR000534">
    <property type="entry name" value="Semialdehyde_DH_NAD-bd"/>
</dbReference>
<dbReference type="InterPro" id="IPR036291">
    <property type="entry name" value="NAD(P)-bd_dom_sf"/>
</dbReference>
<dbReference type="RefSeq" id="WP_420904268.1">
    <property type="nucleotide sequence ID" value="NZ_BAAFGK010000003.1"/>
</dbReference>
<dbReference type="CDD" id="cd23934">
    <property type="entry name" value="AGPR_1_C"/>
    <property type="match status" value="1"/>
</dbReference>
<keyword evidence="1 5" id="KW-0055">Arginine biosynthesis</keyword>
<proteinExistence type="inferred from homology"/>
<comment type="subcellular location">
    <subcellularLocation>
        <location evidence="5">Cytoplasm</location>
    </subcellularLocation>
</comment>
<dbReference type="Gene3D" id="3.40.50.720">
    <property type="entry name" value="NAD(P)-binding Rossmann-like Domain"/>
    <property type="match status" value="1"/>
</dbReference>
<evidence type="ECO:0000259" key="7">
    <source>
        <dbReference type="SMART" id="SM00859"/>
    </source>
</evidence>
<evidence type="ECO:0000256" key="6">
    <source>
        <dbReference type="PROSITE-ProRule" id="PRU10010"/>
    </source>
</evidence>
<dbReference type="SUPFAM" id="SSF55347">
    <property type="entry name" value="Glyceraldehyde-3-phosphate dehydrogenase-like, C-terminal domain"/>
    <property type="match status" value="1"/>
</dbReference>
<evidence type="ECO:0000313" key="8">
    <source>
        <dbReference type="EMBL" id="GAB0056541.1"/>
    </source>
</evidence>
<name>A0ABQ0C6N0_9PROT</name>
<dbReference type="Pfam" id="PF22698">
    <property type="entry name" value="Semialdhyde_dhC_1"/>
    <property type="match status" value="1"/>
</dbReference>
<dbReference type="InterPro" id="IPR050085">
    <property type="entry name" value="AGPR"/>
</dbReference>
<dbReference type="Proteomes" id="UP001628193">
    <property type="component" value="Unassembled WGS sequence"/>
</dbReference>
<dbReference type="Gene3D" id="3.30.360.10">
    <property type="entry name" value="Dihydrodipicolinate Reductase, domain 2"/>
    <property type="match status" value="1"/>
</dbReference>
<dbReference type="PROSITE" id="PS01224">
    <property type="entry name" value="ARGC"/>
    <property type="match status" value="1"/>
</dbReference>
<dbReference type="EMBL" id="BAAFGK010000003">
    <property type="protein sequence ID" value="GAB0056541.1"/>
    <property type="molecule type" value="Genomic_DNA"/>
</dbReference>
<dbReference type="HAMAP" id="MF_00150">
    <property type="entry name" value="ArgC_type1"/>
    <property type="match status" value="1"/>
</dbReference>
<reference evidence="8 9" key="2">
    <citation type="submission" date="2024-09" db="EMBL/GenBank/DDBJ databases">
        <title>Draft genome sequence of Candidatus Magnetaquicoccaceae bacterium FCR-1.</title>
        <authorList>
            <person name="Shimoshige H."/>
            <person name="Shimamura S."/>
            <person name="Taoka A."/>
            <person name="Kobayashi H."/>
            <person name="Maekawa T."/>
        </authorList>
    </citation>
    <scope>NUCLEOTIDE SEQUENCE [LARGE SCALE GENOMIC DNA]</scope>
    <source>
        <strain evidence="8 9">FCR-1</strain>
    </source>
</reference>
<evidence type="ECO:0000313" key="9">
    <source>
        <dbReference type="Proteomes" id="UP001628193"/>
    </source>
</evidence>
<keyword evidence="4 5" id="KW-0560">Oxidoreductase</keyword>
<comment type="catalytic activity">
    <reaction evidence="5">
        <text>N-acetyl-L-glutamate 5-semialdehyde + phosphate + NADP(+) = N-acetyl-L-glutamyl 5-phosphate + NADPH + H(+)</text>
        <dbReference type="Rhea" id="RHEA:21588"/>
        <dbReference type="ChEBI" id="CHEBI:15378"/>
        <dbReference type="ChEBI" id="CHEBI:29123"/>
        <dbReference type="ChEBI" id="CHEBI:43474"/>
        <dbReference type="ChEBI" id="CHEBI:57783"/>
        <dbReference type="ChEBI" id="CHEBI:57936"/>
        <dbReference type="ChEBI" id="CHEBI:58349"/>
        <dbReference type="EC" id="1.2.1.38"/>
    </reaction>
</comment>
<feature type="active site" evidence="5 6">
    <location>
        <position position="152"/>
    </location>
</feature>
<dbReference type="CDD" id="cd17895">
    <property type="entry name" value="AGPR_1_N"/>
    <property type="match status" value="1"/>
</dbReference>
<comment type="caution">
    <text evidence="8">The sequence shown here is derived from an EMBL/GenBank/DDBJ whole genome shotgun (WGS) entry which is preliminary data.</text>
</comment>
<organism evidence="8 9">
    <name type="scientific">Candidatus Magnetaquiglobus chichijimensis</name>
    <dbReference type="NCBI Taxonomy" id="3141448"/>
    <lineage>
        <taxon>Bacteria</taxon>
        <taxon>Pseudomonadati</taxon>
        <taxon>Pseudomonadota</taxon>
        <taxon>Magnetococcia</taxon>
        <taxon>Magnetococcales</taxon>
        <taxon>Candidatus Magnetaquicoccaceae</taxon>
        <taxon>Candidatus Magnetaquiglobus</taxon>
    </lineage>
</organism>
<gene>
    <name evidence="5 8" type="primary">argC</name>
    <name evidence="8" type="ORF">SIID45300_00849</name>
</gene>
<comment type="similarity">
    <text evidence="5">Belongs to the NAGSA dehydrogenase family. Type 1 subfamily.</text>
</comment>
<comment type="pathway">
    <text evidence="5">Amino-acid biosynthesis; L-arginine biosynthesis; N(2)-acetyl-L-ornithine from L-glutamate: step 3/4.</text>
</comment>
<dbReference type="PANTHER" id="PTHR32338">
    <property type="entry name" value="N-ACETYL-GAMMA-GLUTAMYL-PHOSPHATE REDUCTASE, CHLOROPLASTIC-RELATED-RELATED"/>
    <property type="match status" value="1"/>
</dbReference>
<comment type="function">
    <text evidence="5">Catalyzes the NADPH-dependent reduction of N-acetyl-5-glutamyl phosphate to yield N-acetyl-L-glutamate 5-semialdehyde.</text>
</comment>
<dbReference type="SUPFAM" id="SSF51735">
    <property type="entry name" value="NAD(P)-binding Rossmann-fold domains"/>
    <property type="match status" value="1"/>
</dbReference>
<keyword evidence="5" id="KW-0963">Cytoplasm</keyword>
<evidence type="ECO:0000256" key="5">
    <source>
        <dbReference type="HAMAP-Rule" id="MF_00150"/>
    </source>
</evidence>
<reference evidence="8 9" key="1">
    <citation type="submission" date="2024-05" db="EMBL/GenBank/DDBJ databases">
        <authorList>
            <consortium name="Candidatus Magnetaquicoccaceae bacterium FCR-1 genome sequencing consortium"/>
            <person name="Shimoshige H."/>
            <person name="Shimamura S."/>
            <person name="Taoka A."/>
            <person name="Kobayashi H."/>
            <person name="Maekawa T."/>
        </authorList>
    </citation>
    <scope>NUCLEOTIDE SEQUENCE [LARGE SCALE GENOMIC DNA]</scope>
    <source>
        <strain evidence="8 9">FCR-1</strain>
    </source>
</reference>
<keyword evidence="9" id="KW-1185">Reference proteome</keyword>
<dbReference type="EC" id="1.2.1.38" evidence="5"/>
<keyword evidence="3 5" id="KW-0521">NADP</keyword>
<sequence length="348" mass="38185">MTIAVGIFGASGYTGGELVRLLARHPKVRIAFVTSERHAGRPLAEVFPHLGALPDLICRPLTDFKSSTDCDVAFCALPHLTSMDAVPELLQRGTRVVDLSADFRLRDEDIFHTWYGEAHRAPNLLTEAVYGLPEMTGREAIKKARLIANPGCYPTSILLALAPLLKEKAIETETLILDSKSGVSGAGRSAKQDSLYAEVAEGFRAYKTIGHRHTPEIEQELGRVAGTTLKVRFSPHLIPQSRGILSTCYVRPRLPLTQHEWRDLLATHYQDEPFVEVLPVGQHPSTLQVRGSNHCVLGVALDERTGWLVVMSVIDNLVKGASGQAVQNMNLMMGVEETAGLEQLPLYP</sequence>
<dbReference type="PANTHER" id="PTHR32338:SF10">
    <property type="entry name" value="N-ACETYL-GAMMA-GLUTAMYL-PHOSPHATE REDUCTASE, CHLOROPLASTIC-RELATED"/>
    <property type="match status" value="1"/>
</dbReference>
<evidence type="ECO:0000256" key="4">
    <source>
        <dbReference type="ARBA" id="ARBA00023002"/>
    </source>
</evidence>
<dbReference type="GO" id="GO:0003942">
    <property type="term" value="F:N-acetyl-gamma-glutamyl-phosphate reductase activity"/>
    <property type="evidence" value="ECO:0007669"/>
    <property type="project" value="UniProtKB-EC"/>
</dbReference>
<dbReference type="SMART" id="SM00859">
    <property type="entry name" value="Semialdhyde_dh"/>
    <property type="match status" value="1"/>
</dbReference>
<accession>A0ABQ0C6N0</accession>
<evidence type="ECO:0000256" key="1">
    <source>
        <dbReference type="ARBA" id="ARBA00022571"/>
    </source>
</evidence>
<evidence type="ECO:0000256" key="2">
    <source>
        <dbReference type="ARBA" id="ARBA00022605"/>
    </source>
</evidence>
<dbReference type="NCBIfam" id="TIGR01850">
    <property type="entry name" value="argC"/>
    <property type="match status" value="1"/>
</dbReference>
<evidence type="ECO:0000256" key="3">
    <source>
        <dbReference type="ARBA" id="ARBA00022857"/>
    </source>
</evidence>
<dbReference type="InterPro" id="IPR058924">
    <property type="entry name" value="AGPR_dimerisation_dom"/>
</dbReference>
<feature type="domain" description="Semialdehyde dehydrogenase NAD-binding" evidence="7">
    <location>
        <begin position="4"/>
        <end position="144"/>
    </location>
</feature>
<protein>
    <recommendedName>
        <fullName evidence="5">N-acetyl-gamma-glutamyl-phosphate reductase</fullName>
        <shortName evidence="5">AGPR</shortName>
        <ecNumber evidence="5">1.2.1.38</ecNumber>
    </recommendedName>
    <alternativeName>
        <fullName evidence="5">N-acetyl-glutamate semialdehyde dehydrogenase</fullName>
        <shortName evidence="5">NAGSA dehydrogenase</shortName>
    </alternativeName>
</protein>
<dbReference type="Pfam" id="PF01118">
    <property type="entry name" value="Semialdhyde_dh"/>
    <property type="match status" value="1"/>
</dbReference>
<keyword evidence="2 5" id="KW-0028">Amino-acid biosynthesis</keyword>